<dbReference type="AlphaFoldDB" id="A0A699JM61"/>
<name>A0A699JM61_TANCI</name>
<reference evidence="1" key="1">
    <citation type="journal article" date="2019" name="Sci. Rep.">
        <title>Draft genome of Tanacetum cinerariifolium, the natural source of mosquito coil.</title>
        <authorList>
            <person name="Yamashiro T."/>
            <person name="Shiraishi A."/>
            <person name="Satake H."/>
            <person name="Nakayama K."/>
        </authorList>
    </citation>
    <scope>NUCLEOTIDE SEQUENCE</scope>
</reference>
<proteinExistence type="predicted"/>
<dbReference type="EMBL" id="BKCJ010424471">
    <property type="protein sequence ID" value="GFA44068.1"/>
    <property type="molecule type" value="Genomic_DNA"/>
</dbReference>
<sequence>WERIDKIKYVLTEPEEISELMYKLREDDEEYTIQYTEYLEKSPDAVTTVLPNEEPEYSLNMRYEHPNTTLKTESDEIIKSGVEELVPIPNECEVTLEDKKECDVLVCENSPIFEDHFEIFSDSNDDDISSDDDAFEDIEYVEASLPDLVIVSLEEENDVYVEEEEVDLEDIFQIQDVILCEKLLSINRLIANIESLNNNLTPDRMLMSSALIPIFEESDNSFLDNFSPEFETFSDQTEEMRSGGVIAAVKNNIDEPINDECFDPGGEFDIFANVEDDDYFPFIFVTRIFLPYLIYPEVSPLLISTESEDTIFDPGFNPSMIEVSRVCIIVPVHKSFTSFV</sequence>
<gene>
    <name evidence="1" type="ORF">Tci_616040</name>
</gene>
<protein>
    <submittedName>
        <fullName evidence="1">Uncharacterized protein</fullName>
    </submittedName>
</protein>
<organism evidence="1">
    <name type="scientific">Tanacetum cinerariifolium</name>
    <name type="common">Dalmatian daisy</name>
    <name type="synonym">Chrysanthemum cinerariifolium</name>
    <dbReference type="NCBI Taxonomy" id="118510"/>
    <lineage>
        <taxon>Eukaryota</taxon>
        <taxon>Viridiplantae</taxon>
        <taxon>Streptophyta</taxon>
        <taxon>Embryophyta</taxon>
        <taxon>Tracheophyta</taxon>
        <taxon>Spermatophyta</taxon>
        <taxon>Magnoliopsida</taxon>
        <taxon>eudicotyledons</taxon>
        <taxon>Gunneridae</taxon>
        <taxon>Pentapetalae</taxon>
        <taxon>asterids</taxon>
        <taxon>campanulids</taxon>
        <taxon>Asterales</taxon>
        <taxon>Asteraceae</taxon>
        <taxon>Asteroideae</taxon>
        <taxon>Anthemideae</taxon>
        <taxon>Anthemidinae</taxon>
        <taxon>Tanacetum</taxon>
    </lineage>
</organism>
<accession>A0A699JM61</accession>
<evidence type="ECO:0000313" key="1">
    <source>
        <dbReference type="EMBL" id="GFA44068.1"/>
    </source>
</evidence>
<feature type="non-terminal residue" evidence="1">
    <location>
        <position position="1"/>
    </location>
</feature>
<comment type="caution">
    <text evidence="1">The sequence shown here is derived from an EMBL/GenBank/DDBJ whole genome shotgun (WGS) entry which is preliminary data.</text>
</comment>